<sequence>MIKTYIPLDDAARYEGVGYYTLYRKISRNPEAYDVKREPAENGGKERIFVAVSCLSVKAQRAYNADLDPGKDVREAIIHSRTSDTPPWYMEVDPADFVLQHRDKYHKALDLKDLIEEYTKEWHLAEHSSERRQLAIQYAKRAGFSESHFYKKVQDYREGLAWALKRAQEDGADHSYLAVLALCPEPREKNKFPSLTPEMKAFLENKCFDEDLSKNNVPMTLIYDMFKREADVKGWIIPSYHAVRRYLNLVKRKYRSAKYLAEHGKKEWKRNMMPKGRRDTKSLKVMEWVMGDAHAFDLWVEVTRANGKKTAIKPCLVGWMDVRSRALVGYSLCEVPDALEIKKSIINMIYPKADPDVPFEGVPLNILIDNGKEFTAESLGGRKRVERVYVESDIQGFYREIGIADDWRSLPFQPWDKAQIERFFGTICTRFSKRFRSYTGTLTGSKTAGKIKKDIKKMLDKGELPTFEQFAEEFAQWLKEDYHVREHGGLKEQGDEWLTPIEVYLNAERYIKAAPPKDFSDKLRLEREIAHVYNTGILRNKHRYYHPALRNYIGEKVEIRYDRHNVAVLHVYDRETNLEICEAVCDELLQFENGVDSKKLRQLHKEKQNRALSETEQELDLLQLPYEERINLAHDKPSVGPKLKEGNPSVTSLPTNKAYRQERAHQRTEKQREREEDRIREEYMKQQAKEALARIAQANASNE</sequence>
<dbReference type="Proteomes" id="UP000321157">
    <property type="component" value="Unassembled WGS sequence"/>
</dbReference>
<dbReference type="InterPro" id="IPR001584">
    <property type="entry name" value="Integrase_cat-core"/>
</dbReference>
<comment type="caution">
    <text evidence="3">The sequence shown here is derived from an EMBL/GenBank/DDBJ whole genome shotgun (WGS) entry which is preliminary data.</text>
</comment>
<feature type="compositionally biased region" description="Basic and acidic residues" evidence="1">
    <location>
        <begin position="659"/>
        <end position="678"/>
    </location>
</feature>
<dbReference type="GO" id="GO:0015074">
    <property type="term" value="P:DNA integration"/>
    <property type="evidence" value="ECO:0007669"/>
    <property type="project" value="InterPro"/>
</dbReference>
<dbReference type="Pfam" id="PF09299">
    <property type="entry name" value="Mu-transpos_C"/>
    <property type="match status" value="1"/>
</dbReference>
<protein>
    <recommendedName>
        <fullName evidence="2">Integrase catalytic domain-containing protein</fullName>
    </recommendedName>
</protein>
<dbReference type="InterPro" id="IPR009004">
    <property type="entry name" value="Transposase_Mu_C"/>
</dbReference>
<proteinExistence type="predicted"/>
<name>A0A511V8J1_9BACL</name>
<dbReference type="Gene3D" id="3.30.420.10">
    <property type="entry name" value="Ribonuclease H-like superfamily/Ribonuclease H"/>
    <property type="match status" value="1"/>
</dbReference>
<dbReference type="PANTHER" id="PTHR35004:SF6">
    <property type="entry name" value="TRANSPOSASE"/>
    <property type="match status" value="1"/>
</dbReference>
<evidence type="ECO:0000256" key="1">
    <source>
        <dbReference type="SAM" id="MobiDB-lite"/>
    </source>
</evidence>
<feature type="compositionally biased region" description="Basic and acidic residues" evidence="1">
    <location>
        <begin position="634"/>
        <end position="645"/>
    </location>
</feature>
<dbReference type="GO" id="GO:0003677">
    <property type="term" value="F:DNA binding"/>
    <property type="evidence" value="ECO:0007669"/>
    <property type="project" value="InterPro"/>
</dbReference>
<dbReference type="RefSeq" id="WP_146810428.1">
    <property type="nucleotide sequence ID" value="NZ_BJXX01000117.1"/>
</dbReference>
<dbReference type="GO" id="GO:0004803">
    <property type="term" value="F:transposase activity"/>
    <property type="evidence" value="ECO:0007669"/>
    <property type="project" value="InterPro"/>
</dbReference>
<dbReference type="Pfam" id="PF02914">
    <property type="entry name" value="DDE_2"/>
    <property type="match status" value="1"/>
</dbReference>
<evidence type="ECO:0000259" key="2">
    <source>
        <dbReference type="PROSITE" id="PS50994"/>
    </source>
</evidence>
<dbReference type="EMBL" id="BJXX01000117">
    <property type="protein sequence ID" value="GEN35109.1"/>
    <property type="molecule type" value="Genomic_DNA"/>
</dbReference>
<dbReference type="PANTHER" id="PTHR35004">
    <property type="entry name" value="TRANSPOSASE RV3428C-RELATED"/>
    <property type="match status" value="1"/>
</dbReference>
<feature type="domain" description="Integrase catalytic" evidence="2">
    <location>
        <begin position="270"/>
        <end position="508"/>
    </location>
</feature>
<evidence type="ECO:0000313" key="4">
    <source>
        <dbReference type="Proteomes" id="UP000321157"/>
    </source>
</evidence>
<dbReference type="InterPro" id="IPR004189">
    <property type="entry name" value="Phage_Mu_transposase"/>
</dbReference>
<evidence type="ECO:0000313" key="3">
    <source>
        <dbReference type="EMBL" id="GEN35109.1"/>
    </source>
</evidence>
<accession>A0A511V8J1</accession>
<reference evidence="3 4" key="1">
    <citation type="submission" date="2019-07" db="EMBL/GenBank/DDBJ databases">
        <title>Whole genome shotgun sequence of Aneurinibacillus danicus NBRC 102444.</title>
        <authorList>
            <person name="Hosoyama A."/>
            <person name="Uohara A."/>
            <person name="Ohji S."/>
            <person name="Ichikawa N."/>
        </authorList>
    </citation>
    <scope>NUCLEOTIDE SEQUENCE [LARGE SCALE GENOMIC DNA]</scope>
    <source>
        <strain evidence="3 4">NBRC 102444</strain>
    </source>
</reference>
<keyword evidence="4" id="KW-1185">Reference proteome</keyword>
<dbReference type="InterPro" id="IPR036397">
    <property type="entry name" value="RNaseH_sf"/>
</dbReference>
<gene>
    <name evidence="3" type="ORF">ADA01nite_25690</name>
</gene>
<dbReference type="PROSITE" id="PS50994">
    <property type="entry name" value="INTEGRASE"/>
    <property type="match status" value="1"/>
</dbReference>
<dbReference type="OrthoDB" id="9794201at2"/>
<dbReference type="GO" id="GO:0006313">
    <property type="term" value="P:DNA transposition"/>
    <property type="evidence" value="ECO:0007669"/>
    <property type="project" value="InterPro"/>
</dbReference>
<dbReference type="InterPro" id="IPR015378">
    <property type="entry name" value="Transposase-like_Mu_C"/>
</dbReference>
<dbReference type="SUPFAM" id="SSF50610">
    <property type="entry name" value="mu transposase, C-terminal domain"/>
    <property type="match status" value="1"/>
</dbReference>
<dbReference type="InterPro" id="IPR012337">
    <property type="entry name" value="RNaseH-like_sf"/>
</dbReference>
<dbReference type="SUPFAM" id="SSF53098">
    <property type="entry name" value="Ribonuclease H-like"/>
    <property type="match status" value="1"/>
</dbReference>
<feature type="region of interest" description="Disordered" evidence="1">
    <location>
        <begin position="634"/>
        <end position="678"/>
    </location>
</feature>
<dbReference type="AlphaFoldDB" id="A0A511V8J1"/>
<dbReference type="Gene3D" id="2.30.30.130">
    <property type="entry name" value="Transposase, Mu, C-terminal"/>
    <property type="match status" value="1"/>
</dbReference>
<organism evidence="3 4">
    <name type="scientific">Aneurinibacillus danicus</name>
    <dbReference type="NCBI Taxonomy" id="267746"/>
    <lineage>
        <taxon>Bacteria</taxon>
        <taxon>Bacillati</taxon>
        <taxon>Bacillota</taxon>
        <taxon>Bacilli</taxon>
        <taxon>Bacillales</taxon>
        <taxon>Paenibacillaceae</taxon>
        <taxon>Aneurinibacillus group</taxon>
        <taxon>Aneurinibacillus</taxon>
    </lineage>
</organism>